<dbReference type="PRINTS" id="PR00981">
    <property type="entry name" value="TRNASYNTHSER"/>
</dbReference>
<feature type="binding site" evidence="16">
    <location>
        <position position="254"/>
    </location>
    <ligand>
        <name>L-serine</name>
        <dbReference type="ChEBI" id="CHEBI:33384"/>
    </ligand>
</feature>
<comment type="caution">
    <text evidence="20">The sequence shown here is derived from an EMBL/GenBank/DDBJ whole genome shotgun (WGS) entry which is preliminary data.</text>
</comment>
<dbReference type="PANTHER" id="PTHR43697">
    <property type="entry name" value="SERYL-TRNA SYNTHETASE"/>
    <property type="match status" value="1"/>
</dbReference>
<evidence type="ECO:0000259" key="19">
    <source>
        <dbReference type="PROSITE" id="PS50862"/>
    </source>
</evidence>
<comment type="catalytic activity">
    <reaction evidence="14">
        <text>tRNA(Sec) + L-serine + ATP = L-seryl-tRNA(Sec) + AMP + diphosphate + H(+)</text>
        <dbReference type="Rhea" id="RHEA:42580"/>
        <dbReference type="Rhea" id="RHEA-COMP:9742"/>
        <dbReference type="Rhea" id="RHEA-COMP:10128"/>
        <dbReference type="ChEBI" id="CHEBI:15378"/>
        <dbReference type="ChEBI" id="CHEBI:30616"/>
        <dbReference type="ChEBI" id="CHEBI:33019"/>
        <dbReference type="ChEBI" id="CHEBI:33384"/>
        <dbReference type="ChEBI" id="CHEBI:78442"/>
        <dbReference type="ChEBI" id="CHEBI:78533"/>
        <dbReference type="ChEBI" id="CHEBI:456215"/>
        <dbReference type="EC" id="6.1.1.11"/>
    </reaction>
</comment>
<accession>A0A0G1D3J9</accession>
<dbReference type="GO" id="GO:0005524">
    <property type="term" value="F:ATP binding"/>
    <property type="evidence" value="ECO:0007669"/>
    <property type="project" value="UniProtKB-KW"/>
</dbReference>
<sequence length="377" mass="43222">MLDIKFIKENLNLVDKNNASRNVRIDLKKLVDLDEQRKTLQAETEGLRNERKKISKTKPTDVEIIEMRKLGDKLQQMEDNLRPLENQIAEIICQIPNLNHTSTPIGKNEMENKVIETVGDIPEFSFEPKQHFDVEATKDLIDCESGAKVSGSRFYYLKGKLALLERAIIEYGLQNAVKRGFELILPPILVRERAMFGTGFFPADKNEIYKVNPGEDDLYLIGTAEVPLITMHDGHVFNKKDLPKKYCAITPCFRREAGSYGKDQSGILRVHQFYKVEMVVFSEQAAKKYDLEAWLPGQKQYREMTSASNTTDFQSRRLNIKYKKIIDNKEVNALAHTLNGTMVTDRALIAIIENYQQEDGHIVIPKVLQKLTGFEKI</sequence>
<name>A0A0G1D3J9_9BACT</name>
<comment type="similarity">
    <text evidence="3">Belongs to the class-II aminoacyl-tRNA synthetase family. Type-1 seryl-tRNA synthetase subfamily.</text>
</comment>
<dbReference type="InterPro" id="IPR002314">
    <property type="entry name" value="aa-tRNA-synt_IIb"/>
</dbReference>
<comment type="pathway">
    <text evidence="2">Aminoacyl-tRNA biosynthesis; selenocysteinyl-tRNA(Sec) biosynthesis; L-seryl-tRNA(Sec) from L-serine and tRNA(Sec): step 1/1.</text>
</comment>
<dbReference type="Proteomes" id="UP000034837">
    <property type="component" value="Unassembled WGS sequence"/>
</dbReference>
<evidence type="ECO:0000256" key="13">
    <source>
        <dbReference type="ARBA" id="ARBA00039158"/>
    </source>
</evidence>
<comment type="catalytic activity">
    <reaction evidence="15">
        <text>tRNA(Ser) + L-serine + ATP = L-seryl-tRNA(Ser) + AMP + diphosphate + H(+)</text>
        <dbReference type="Rhea" id="RHEA:12292"/>
        <dbReference type="Rhea" id="RHEA-COMP:9669"/>
        <dbReference type="Rhea" id="RHEA-COMP:9703"/>
        <dbReference type="ChEBI" id="CHEBI:15378"/>
        <dbReference type="ChEBI" id="CHEBI:30616"/>
        <dbReference type="ChEBI" id="CHEBI:33019"/>
        <dbReference type="ChEBI" id="CHEBI:33384"/>
        <dbReference type="ChEBI" id="CHEBI:78442"/>
        <dbReference type="ChEBI" id="CHEBI:78533"/>
        <dbReference type="ChEBI" id="CHEBI:456215"/>
        <dbReference type="EC" id="6.1.1.11"/>
    </reaction>
</comment>
<dbReference type="EC" id="6.1.1.11" evidence="4"/>
<dbReference type="InterPro" id="IPR002317">
    <property type="entry name" value="Ser-tRNA-ligase_type_1"/>
</dbReference>
<feature type="binding site" evidence="17">
    <location>
        <begin position="303"/>
        <end position="306"/>
    </location>
    <ligand>
        <name>ATP</name>
        <dbReference type="ChEBI" id="CHEBI:30616"/>
    </ligand>
</feature>
<evidence type="ECO:0000256" key="8">
    <source>
        <dbReference type="ARBA" id="ARBA00022840"/>
    </source>
</evidence>
<dbReference type="PROSITE" id="PS50862">
    <property type="entry name" value="AA_TRNA_LIGASE_II"/>
    <property type="match status" value="1"/>
</dbReference>
<reference evidence="20 21" key="1">
    <citation type="journal article" date="2015" name="Nature">
        <title>rRNA introns, odd ribosomes, and small enigmatic genomes across a large radiation of phyla.</title>
        <authorList>
            <person name="Brown C.T."/>
            <person name="Hug L.A."/>
            <person name="Thomas B.C."/>
            <person name="Sharon I."/>
            <person name="Castelle C.J."/>
            <person name="Singh A."/>
            <person name="Wilkins M.J."/>
            <person name="Williams K.H."/>
            <person name="Banfield J.F."/>
        </authorList>
    </citation>
    <scope>NUCLEOTIDE SEQUENCE [LARGE SCALE GENOMIC DNA]</scope>
</reference>
<proteinExistence type="inferred from homology"/>
<feature type="coiled-coil region" evidence="18">
    <location>
        <begin position="30"/>
        <end position="94"/>
    </location>
</feature>
<dbReference type="InterPro" id="IPR042103">
    <property type="entry name" value="SerRS_1_N_sf"/>
</dbReference>
<feature type="domain" description="Aminoacyl-transfer RNA synthetases class-II family profile" evidence="19">
    <location>
        <begin position="178"/>
        <end position="284"/>
    </location>
</feature>
<feature type="binding site" evidence="16">
    <location>
        <position position="339"/>
    </location>
    <ligand>
        <name>L-serine</name>
        <dbReference type="ChEBI" id="CHEBI:33384"/>
    </ligand>
</feature>
<evidence type="ECO:0000256" key="4">
    <source>
        <dbReference type="ARBA" id="ARBA00012840"/>
    </source>
</evidence>
<evidence type="ECO:0000256" key="12">
    <source>
        <dbReference type="ARBA" id="ARBA00033352"/>
    </source>
</evidence>
<comment type="subcellular location">
    <subcellularLocation>
        <location evidence="1">Cytoplasm</location>
    </subcellularLocation>
</comment>
<evidence type="ECO:0000256" key="6">
    <source>
        <dbReference type="ARBA" id="ARBA00022598"/>
    </source>
</evidence>
<dbReference type="GO" id="GO:0004828">
    <property type="term" value="F:serine-tRNA ligase activity"/>
    <property type="evidence" value="ECO:0007669"/>
    <property type="project" value="UniProtKB-EC"/>
</dbReference>
<dbReference type="InterPro" id="IPR015866">
    <property type="entry name" value="Ser-tRNA-synth_1_N"/>
</dbReference>
<evidence type="ECO:0000256" key="7">
    <source>
        <dbReference type="ARBA" id="ARBA00022741"/>
    </source>
</evidence>
<evidence type="ECO:0000256" key="9">
    <source>
        <dbReference type="ARBA" id="ARBA00022917"/>
    </source>
</evidence>
<dbReference type="InterPro" id="IPR010978">
    <property type="entry name" value="tRNA-bd_arm"/>
</dbReference>
<gene>
    <name evidence="20" type="ORF">UV20_C0009G0057</name>
</gene>
<dbReference type="Pfam" id="PF02403">
    <property type="entry name" value="Seryl_tRNA_N"/>
    <property type="match status" value="1"/>
</dbReference>
<keyword evidence="9" id="KW-0648">Protein biosynthesis</keyword>
<evidence type="ECO:0000256" key="15">
    <source>
        <dbReference type="ARBA" id="ARBA00048823"/>
    </source>
</evidence>
<evidence type="ECO:0000256" key="1">
    <source>
        <dbReference type="ARBA" id="ARBA00004496"/>
    </source>
</evidence>
<evidence type="ECO:0000256" key="17">
    <source>
        <dbReference type="PIRSR" id="PIRSR001529-2"/>
    </source>
</evidence>
<dbReference type="Pfam" id="PF00587">
    <property type="entry name" value="tRNA-synt_2b"/>
    <property type="match status" value="1"/>
</dbReference>
<dbReference type="SUPFAM" id="SSF55681">
    <property type="entry name" value="Class II aaRS and biotin synthetases"/>
    <property type="match status" value="1"/>
</dbReference>
<keyword evidence="7" id="KW-0547">Nucleotide-binding</keyword>
<keyword evidence="8 17" id="KW-0067">ATP-binding</keyword>
<dbReference type="EMBL" id="LCDO01000009">
    <property type="protein sequence ID" value="KKS56578.1"/>
    <property type="molecule type" value="Genomic_DNA"/>
</dbReference>
<dbReference type="PATRIC" id="fig|1619039.3.peg.966"/>
<feature type="binding site" evidence="16">
    <location>
        <position position="277"/>
    </location>
    <ligand>
        <name>L-serine</name>
        <dbReference type="ChEBI" id="CHEBI:33384"/>
    </ligand>
</feature>
<evidence type="ECO:0000256" key="16">
    <source>
        <dbReference type="PIRSR" id="PIRSR001529-1"/>
    </source>
</evidence>
<evidence type="ECO:0000313" key="20">
    <source>
        <dbReference type="EMBL" id="KKS56578.1"/>
    </source>
</evidence>
<keyword evidence="6 20" id="KW-0436">Ligase</keyword>
<dbReference type="GO" id="GO:0006434">
    <property type="term" value="P:seryl-tRNA aminoacylation"/>
    <property type="evidence" value="ECO:0007669"/>
    <property type="project" value="InterPro"/>
</dbReference>
<dbReference type="PIRSF" id="PIRSF001529">
    <property type="entry name" value="Ser-tRNA-synth_IIa"/>
    <property type="match status" value="1"/>
</dbReference>
<dbReference type="PANTHER" id="PTHR43697:SF1">
    <property type="entry name" value="SERINE--TRNA LIGASE"/>
    <property type="match status" value="1"/>
</dbReference>
<dbReference type="InterPro" id="IPR045864">
    <property type="entry name" value="aa-tRNA-synth_II/BPL/LPL"/>
</dbReference>
<dbReference type="Gene3D" id="1.10.287.40">
    <property type="entry name" value="Serine-tRNA synthetase, tRNA binding domain"/>
    <property type="match status" value="1"/>
</dbReference>
<dbReference type="GO" id="GO:0005737">
    <property type="term" value="C:cytoplasm"/>
    <property type="evidence" value="ECO:0007669"/>
    <property type="project" value="UniProtKB-SubCell"/>
</dbReference>
<dbReference type="SUPFAM" id="SSF46589">
    <property type="entry name" value="tRNA-binding arm"/>
    <property type="match status" value="1"/>
</dbReference>
<evidence type="ECO:0000313" key="21">
    <source>
        <dbReference type="Proteomes" id="UP000034837"/>
    </source>
</evidence>
<evidence type="ECO:0000256" key="3">
    <source>
        <dbReference type="ARBA" id="ARBA00010728"/>
    </source>
</evidence>
<feature type="binding site" evidence="16">
    <location>
        <position position="223"/>
    </location>
    <ligand>
        <name>L-serine</name>
        <dbReference type="ChEBI" id="CHEBI:33384"/>
    </ligand>
</feature>
<dbReference type="InterPro" id="IPR006195">
    <property type="entry name" value="aa-tRNA-synth_II"/>
</dbReference>
<organism evidence="20 21">
    <name type="scientific">Candidatus Magasanikbacteria bacterium GW2011_GWA2_42_32</name>
    <dbReference type="NCBI Taxonomy" id="1619039"/>
    <lineage>
        <taxon>Bacteria</taxon>
        <taxon>Candidatus Magasanikiibacteriota</taxon>
    </lineage>
</organism>
<keyword evidence="18" id="KW-0175">Coiled coil</keyword>
<evidence type="ECO:0000256" key="2">
    <source>
        <dbReference type="ARBA" id="ARBA00005045"/>
    </source>
</evidence>
<feature type="binding site" evidence="17">
    <location>
        <begin position="254"/>
        <end position="256"/>
    </location>
    <ligand>
        <name>ATP</name>
        <dbReference type="ChEBI" id="CHEBI:30616"/>
    </ligand>
</feature>
<evidence type="ECO:0000256" key="14">
    <source>
        <dbReference type="ARBA" id="ARBA00047929"/>
    </source>
</evidence>
<feature type="binding site" evidence="17">
    <location>
        <begin position="270"/>
        <end position="273"/>
    </location>
    <ligand>
        <name>ATP</name>
        <dbReference type="ChEBI" id="CHEBI:30616"/>
    </ligand>
</feature>
<dbReference type="Gene3D" id="3.30.930.10">
    <property type="entry name" value="Bira Bifunctional Protein, Domain 2"/>
    <property type="match status" value="2"/>
</dbReference>
<evidence type="ECO:0000256" key="5">
    <source>
        <dbReference type="ARBA" id="ARBA00022490"/>
    </source>
</evidence>
<evidence type="ECO:0000256" key="10">
    <source>
        <dbReference type="ARBA" id="ARBA00023146"/>
    </source>
</evidence>
<dbReference type="AlphaFoldDB" id="A0A0G1D3J9"/>
<feature type="site" description="Important for serine binding" evidence="16">
    <location>
        <position position="341"/>
    </location>
</feature>
<keyword evidence="5" id="KW-0963">Cytoplasm</keyword>
<evidence type="ECO:0000256" key="11">
    <source>
        <dbReference type="ARBA" id="ARBA00031113"/>
    </source>
</evidence>
<keyword evidence="10" id="KW-0030">Aminoacyl-tRNA synthetase</keyword>
<protein>
    <recommendedName>
        <fullName evidence="13">Serine--tRNA ligase</fullName>
        <ecNumber evidence="4">6.1.1.11</ecNumber>
    </recommendedName>
    <alternativeName>
        <fullName evidence="11">Seryl-tRNA synthetase</fullName>
    </alternativeName>
    <alternativeName>
        <fullName evidence="12">Seryl-tRNA(Ser/Sec) synthetase</fullName>
    </alternativeName>
</protein>
<evidence type="ECO:0000256" key="18">
    <source>
        <dbReference type="SAM" id="Coils"/>
    </source>
</evidence>